<accession>A0A7S0GEU2</accession>
<gene>
    <name evidence="1" type="ORF">PINE0816_LOCUS8729</name>
</gene>
<organism evidence="1">
    <name type="scientific">Proboscia inermis</name>
    <dbReference type="NCBI Taxonomy" id="420281"/>
    <lineage>
        <taxon>Eukaryota</taxon>
        <taxon>Sar</taxon>
        <taxon>Stramenopiles</taxon>
        <taxon>Ochrophyta</taxon>
        <taxon>Bacillariophyta</taxon>
        <taxon>Coscinodiscophyceae</taxon>
        <taxon>Rhizosoleniophycidae</taxon>
        <taxon>Rhizosoleniales</taxon>
        <taxon>Rhizosoleniaceae</taxon>
        <taxon>Proboscia</taxon>
    </lineage>
</organism>
<proteinExistence type="predicted"/>
<evidence type="ECO:0000313" key="1">
    <source>
        <dbReference type="EMBL" id="CAD8412601.1"/>
    </source>
</evidence>
<sequence>MIEKEGGTKSYLKIATYPTTLCQRTISNFPFSSVVWAIQINDSISNATKSWITFDLSRSPPSEHQSAKAMSEYSSSRERRVSSIARVLSHYHGEDAQSLRDFLIRKQSLVRIFIKFVHIPVQVAISTPLSDSLWRHVCAQGIHHLCKFMFIPC</sequence>
<reference evidence="1" key="1">
    <citation type="submission" date="2021-01" db="EMBL/GenBank/DDBJ databases">
        <authorList>
            <person name="Corre E."/>
            <person name="Pelletier E."/>
            <person name="Niang G."/>
            <person name="Scheremetjew M."/>
            <person name="Finn R."/>
            <person name="Kale V."/>
            <person name="Holt S."/>
            <person name="Cochrane G."/>
            <person name="Meng A."/>
            <person name="Brown T."/>
            <person name="Cohen L."/>
        </authorList>
    </citation>
    <scope>NUCLEOTIDE SEQUENCE</scope>
    <source>
        <strain evidence="1">CCAP1064/1</strain>
    </source>
</reference>
<dbReference type="EMBL" id="HBEL01018340">
    <property type="protein sequence ID" value="CAD8412601.1"/>
    <property type="molecule type" value="Transcribed_RNA"/>
</dbReference>
<dbReference type="AlphaFoldDB" id="A0A7S0GEU2"/>
<protein>
    <submittedName>
        <fullName evidence="1">Uncharacterized protein</fullName>
    </submittedName>
</protein>
<name>A0A7S0GEU2_9STRA</name>